<dbReference type="InterPro" id="IPR015422">
    <property type="entry name" value="PyrdxlP-dep_Trfase_small"/>
</dbReference>
<feature type="modified residue" description="N6-(pyridoxal phosphate)lysine" evidence="6">
    <location>
        <position position="348"/>
    </location>
</feature>
<feature type="compositionally biased region" description="Acidic residues" evidence="7">
    <location>
        <begin position="872"/>
        <end position="882"/>
    </location>
</feature>
<keyword evidence="9" id="KW-1185">Reference proteome</keyword>
<feature type="region of interest" description="Disordered" evidence="7">
    <location>
        <begin position="861"/>
        <end position="882"/>
    </location>
</feature>
<proteinExistence type="inferred from homology"/>
<keyword evidence="4 6" id="KW-0663">Pyridoxal phosphate</keyword>
<accession>A0A4S2LEJ9</accession>
<dbReference type="PRINTS" id="PR00800">
    <property type="entry name" value="YHDCRBOXLASE"/>
</dbReference>
<comment type="cofactor">
    <cofactor evidence="1 6">
        <name>pyridoxal 5'-phosphate</name>
        <dbReference type="ChEBI" id="CHEBI:597326"/>
    </cofactor>
</comment>
<comment type="similarity">
    <text evidence="2">Belongs to the group II decarboxylase family.</text>
</comment>
<dbReference type="FunFam" id="1.20.1340.10:FF:000001">
    <property type="entry name" value="Histidine decarboxylase"/>
    <property type="match status" value="1"/>
</dbReference>
<dbReference type="STRING" id="147828.A0A4S2LEJ9"/>
<feature type="region of interest" description="Disordered" evidence="7">
    <location>
        <begin position="694"/>
        <end position="735"/>
    </location>
</feature>
<comment type="caution">
    <text evidence="8">The sequence shown here is derived from an EMBL/GenBank/DDBJ whole genome shotgun (WGS) entry which is preliminary data.</text>
</comment>
<dbReference type="GO" id="GO:0019752">
    <property type="term" value="P:carboxylic acid metabolic process"/>
    <property type="evidence" value="ECO:0007669"/>
    <property type="project" value="InterPro"/>
</dbReference>
<dbReference type="GO" id="GO:0005737">
    <property type="term" value="C:cytoplasm"/>
    <property type="evidence" value="ECO:0007669"/>
    <property type="project" value="TreeGrafter"/>
</dbReference>
<dbReference type="InterPro" id="IPR002129">
    <property type="entry name" value="PyrdxlP-dep_de-COase"/>
</dbReference>
<dbReference type="PANTHER" id="PTHR11999:SF70">
    <property type="entry name" value="MIP05841P"/>
    <property type="match status" value="1"/>
</dbReference>
<sequence length="882" mass="99883">MGNRQNDVDKSAPKPSSCRLIVTIRLWIRDIHIIGDYSEGNKNIMNNKQLAVWGKHMIDFICDYLDNIEDQRVIPTVEPGYLRPLMPAETPEEGEQWPDILHDVKKLIIPGLTHWQHPRFHAYFPAANSTPSILGDMLSAAFGCIGFSWAASPALTELEIVMLDWVGKLLKLPEQFLHEGNKGGGVIQCSASDCVLLSMLAARHKAIIQYRHLFASEPNPGTAVLGRLVAYASTLAHSCVEKAGMICFVYFRQIKPDSDFAMQGSALQQAIEEDKKRGLIPFFACATIGTTGCCSFDSLASIGPVCQQHDVWLHVDGAYAGNGCICPEFRHYLDGIEYAWSFNINPNKWLLVGFDCSLMWVRDKGALTESMVVDPVYLQHRHSHKSIDFRHWGIPLSRRFRALKLWFVLRTYGASGLREYIRNHVRLAQLFAEKVQADKRFEIVGKPTMGLVCFRLKGSNILNQYLTRAINESFALHVVPAVVEDIYLIRFALCNEKAKVEHIEHAWAWIQLIANEILAAKDALDRWQLCMARSTDKNLRPFDISFEELYASEEIDKSVEPTKEMEAVCDLEEKLTKLARYRLAELQEKGETEAYRLLLDCLQSLGWEASRILEDSRSDDNHKLGLREEREENEPEQDSSTTHNTPVSRSSEGAYSSSRSDKKPSTQLQLEHGMPELARLKHWLEFSDFSRQEGQDRNNYSRKSFTSSPVQRRPRSSGPYSSTRSPAPACELNSDGTVPYVGAPFVTTDGYLDEPKISERDLGVGLIQTDTLTRLRRHALIRMLADPMVIQRDAGETALDNSGQKESVLHVPHWKQKMRLFDKMLTSIEPMNKFCTNNVHGSDSSSGGDVVTRRVVPQLFRSMPPQQLKLEEEPETETSDRN</sequence>
<feature type="compositionally biased region" description="Polar residues" evidence="7">
    <location>
        <begin position="697"/>
        <end position="710"/>
    </location>
</feature>
<dbReference type="Gene3D" id="3.40.640.10">
    <property type="entry name" value="Type I PLP-dependent aspartate aminotransferase-like (Major domain)"/>
    <property type="match status" value="1"/>
</dbReference>
<dbReference type="OrthoDB" id="639767at2759"/>
<dbReference type="InterPro" id="IPR015421">
    <property type="entry name" value="PyrdxlP-dep_Trfase_major"/>
</dbReference>
<evidence type="ECO:0000256" key="4">
    <source>
        <dbReference type="ARBA" id="ARBA00022898"/>
    </source>
</evidence>
<keyword evidence="3" id="KW-0210">Decarboxylase</keyword>
<dbReference type="Gene3D" id="1.20.1340.10">
    <property type="entry name" value="dopa decarboxylase, N-terminal domain"/>
    <property type="match status" value="1"/>
</dbReference>
<feature type="compositionally biased region" description="Low complexity" evidence="7">
    <location>
        <begin position="648"/>
        <end position="658"/>
    </location>
</feature>
<evidence type="ECO:0008006" key="10">
    <source>
        <dbReference type="Google" id="ProtNLM"/>
    </source>
</evidence>
<feature type="region of interest" description="Disordered" evidence="7">
    <location>
        <begin position="620"/>
        <end position="669"/>
    </location>
</feature>
<gene>
    <name evidence="8" type="ORF">CRM22_007706</name>
</gene>
<evidence type="ECO:0000256" key="3">
    <source>
        <dbReference type="ARBA" id="ARBA00022793"/>
    </source>
</evidence>
<feature type="compositionally biased region" description="Polar residues" evidence="7">
    <location>
        <begin position="638"/>
        <end position="647"/>
    </location>
</feature>
<organism evidence="8 9">
    <name type="scientific">Opisthorchis felineus</name>
    <dbReference type="NCBI Taxonomy" id="147828"/>
    <lineage>
        <taxon>Eukaryota</taxon>
        <taxon>Metazoa</taxon>
        <taxon>Spiralia</taxon>
        <taxon>Lophotrochozoa</taxon>
        <taxon>Platyhelminthes</taxon>
        <taxon>Trematoda</taxon>
        <taxon>Digenea</taxon>
        <taxon>Opisthorchiida</taxon>
        <taxon>Opisthorchiata</taxon>
        <taxon>Opisthorchiidae</taxon>
        <taxon>Opisthorchis</taxon>
    </lineage>
</organism>
<dbReference type="SUPFAM" id="SSF53383">
    <property type="entry name" value="PLP-dependent transferases"/>
    <property type="match status" value="1"/>
</dbReference>
<dbReference type="Gene3D" id="3.90.1150.10">
    <property type="entry name" value="Aspartate Aminotransferase, domain 1"/>
    <property type="match status" value="1"/>
</dbReference>
<dbReference type="AlphaFoldDB" id="A0A4S2LEJ9"/>
<reference evidence="8 9" key="1">
    <citation type="journal article" date="2019" name="BMC Genomics">
        <title>New insights from Opisthorchis felineus genome: update on genomics of the epidemiologically important liver flukes.</title>
        <authorList>
            <person name="Ershov N.I."/>
            <person name="Mordvinov V.A."/>
            <person name="Prokhortchouk E.B."/>
            <person name="Pakharukova M.Y."/>
            <person name="Gunbin K.V."/>
            <person name="Ustyantsev K."/>
            <person name="Genaev M.A."/>
            <person name="Blinov A.G."/>
            <person name="Mazur A."/>
            <person name="Boulygina E."/>
            <person name="Tsygankova S."/>
            <person name="Khrameeva E."/>
            <person name="Chekanov N."/>
            <person name="Fan G."/>
            <person name="Xiao A."/>
            <person name="Zhang H."/>
            <person name="Xu X."/>
            <person name="Yang H."/>
            <person name="Solovyev V."/>
            <person name="Lee S.M."/>
            <person name="Liu X."/>
            <person name="Afonnikov D.A."/>
            <person name="Skryabin K.G."/>
        </authorList>
    </citation>
    <scope>NUCLEOTIDE SEQUENCE [LARGE SCALE GENOMIC DNA]</scope>
    <source>
        <strain evidence="8">AK-0245</strain>
        <tissue evidence="8">Whole organism</tissue>
    </source>
</reference>
<dbReference type="InterPro" id="IPR010977">
    <property type="entry name" value="Aromatic_deC"/>
</dbReference>
<dbReference type="CDD" id="cd06450">
    <property type="entry name" value="DOPA_deC_like"/>
    <property type="match status" value="1"/>
</dbReference>
<evidence type="ECO:0000313" key="9">
    <source>
        <dbReference type="Proteomes" id="UP000308267"/>
    </source>
</evidence>
<evidence type="ECO:0000256" key="5">
    <source>
        <dbReference type="ARBA" id="ARBA00023239"/>
    </source>
</evidence>
<dbReference type="InterPro" id="IPR021115">
    <property type="entry name" value="Pyridoxal-P_BS"/>
</dbReference>
<evidence type="ECO:0000256" key="1">
    <source>
        <dbReference type="ARBA" id="ARBA00001933"/>
    </source>
</evidence>
<dbReference type="EMBL" id="SJOL01007764">
    <property type="protein sequence ID" value="TGZ61932.1"/>
    <property type="molecule type" value="Genomic_DNA"/>
</dbReference>
<evidence type="ECO:0000313" key="8">
    <source>
        <dbReference type="EMBL" id="TGZ61932.1"/>
    </source>
</evidence>
<protein>
    <recommendedName>
        <fullName evidence="10">Tyrosine decarboxylase</fullName>
    </recommendedName>
</protein>
<dbReference type="PANTHER" id="PTHR11999">
    <property type="entry name" value="GROUP II PYRIDOXAL-5-PHOSPHATE DECARBOXYLASE"/>
    <property type="match status" value="1"/>
</dbReference>
<dbReference type="GO" id="GO:0016831">
    <property type="term" value="F:carboxy-lyase activity"/>
    <property type="evidence" value="ECO:0007669"/>
    <property type="project" value="UniProtKB-KW"/>
</dbReference>
<dbReference type="FunFam" id="3.40.640.10:FF:000025">
    <property type="entry name" value="Histidine decarboxylase"/>
    <property type="match status" value="1"/>
</dbReference>
<dbReference type="Pfam" id="PF00282">
    <property type="entry name" value="Pyridoxal_deC"/>
    <property type="match status" value="1"/>
</dbReference>
<dbReference type="InterPro" id="IPR015424">
    <property type="entry name" value="PyrdxlP-dep_Trfase"/>
</dbReference>
<dbReference type="Proteomes" id="UP000308267">
    <property type="component" value="Unassembled WGS sequence"/>
</dbReference>
<dbReference type="GO" id="GO:0030170">
    <property type="term" value="F:pyridoxal phosphate binding"/>
    <property type="evidence" value="ECO:0007669"/>
    <property type="project" value="InterPro"/>
</dbReference>
<evidence type="ECO:0000256" key="6">
    <source>
        <dbReference type="PIRSR" id="PIRSR602129-50"/>
    </source>
</evidence>
<name>A0A4S2LEJ9_OPIFE</name>
<dbReference type="GO" id="GO:0006520">
    <property type="term" value="P:amino acid metabolic process"/>
    <property type="evidence" value="ECO:0007669"/>
    <property type="project" value="InterPro"/>
</dbReference>
<feature type="compositionally biased region" description="Basic and acidic residues" evidence="7">
    <location>
        <begin position="620"/>
        <end position="630"/>
    </location>
</feature>
<keyword evidence="5" id="KW-0456">Lyase</keyword>
<evidence type="ECO:0000256" key="7">
    <source>
        <dbReference type="SAM" id="MobiDB-lite"/>
    </source>
</evidence>
<dbReference type="PROSITE" id="PS00392">
    <property type="entry name" value="DDC_GAD_HDC_YDC"/>
    <property type="match status" value="1"/>
</dbReference>
<evidence type="ECO:0000256" key="2">
    <source>
        <dbReference type="ARBA" id="ARBA00009533"/>
    </source>
</evidence>